<feature type="non-terminal residue" evidence="1">
    <location>
        <position position="1"/>
    </location>
</feature>
<evidence type="ECO:0000313" key="2">
    <source>
        <dbReference type="Proteomes" id="UP000324897"/>
    </source>
</evidence>
<accession>A0A5J9U1V7</accession>
<proteinExistence type="predicted"/>
<protein>
    <submittedName>
        <fullName evidence="1">Uncharacterized protein</fullName>
    </submittedName>
</protein>
<dbReference type="Gramene" id="TVU17673">
    <property type="protein sequence ID" value="TVU17673"/>
    <property type="gene ID" value="EJB05_33723"/>
</dbReference>
<dbReference type="Proteomes" id="UP000324897">
    <property type="component" value="Chromosome 7"/>
</dbReference>
<sequence>MERLVEAVRVSCPHGCGPRPAYYHYRDAHAHAPTSVGLIVSFSVKLHDGFTFVRAVSVLCCRIHHHYSMPPSVRVFTRTMTRSRSQPQLTG</sequence>
<gene>
    <name evidence="1" type="ORF">EJB05_33723</name>
</gene>
<evidence type="ECO:0000313" key="1">
    <source>
        <dbReference type="EMBL" id="TVU17673.1"/>
    </source>
</evidence>
<comment type="caution">
    <text evidence="1">The sequence shown here is derived from an EMBL/GenBank/DDBJ whole genome shotgun (WGS) entry which is preliminary data.</text>
</comment>
<keyword evidence="2" id="KW-1185">Reference proteome</keyword>
<dbReference type="EMBL" id="RWGY01000029">
    <property type="protein sequence ID" value="TVU17673.1"/>
    <property type="molecule type" value="Genomic_DNA"/>
</dbReference>
<name>A0A5J9U1V7_9POAL</name>
<organism evidence="1 2">
    <name type="scientific">Eragrostis curvula</name>
    <name type="common">weeping love grass</name>
    <dbReference type="NCBI Taxonomy" id="38414"/>
    <lineage>
        <taxon>Eukaryota</taxon>
        <taxon>Viridiplantae</taxon>
        <taxon>Streptophyta</taxon>
        <taxon>Embryophyta</taxon>
        <taxon>Tracheophyta</taxon>
        <taxon>Spermatophyta</taxon>
        <taxon>Magnoliopsida</taxon>
        <taxon>Liliopsida</taxon>
        <taxon>Poales</taxon>
        <taxon>Poaceae</taxon>
        <taxon>PACMAD clade</taxon>
        <taxon>Chloridoideae</taxon>
        <taxon>Eragrostideae</taxon>
        <taxon>Eragrostidinae</taxon>
        <taxon>Eragrostis</taxon>
    </lineage>
</organism>
<reference evidence="1 2" key="1">
    <citation type="journal article" date="2019" name="Sci. Rep.">
        <title>A high-quality genome of Eragrostis curvula grass provides insights into Poaceae evolution and supports new strategies to enhance forage quality.</title>
        <authorList>
            <person name="Carballo J."/>
            <person name="Santos B.A.C.M."/>
            <person name="Zappacosta D."/>
            <person name="Garbus I."/>
            <person name="Selva J.P."/>
            <person name="Gallo C.A."/>
            <person name="Diaz A."/>
            <person name="Albertini E."/>
            <person name="Caccamo M."/>
            <person name="Echenique V."/>
        </authorList>
    </citation>
    <scope>NUCLEOTIDE SEQUENCE [LARGE SCALE GENOMIC DNA]</scope>
    <source>
        <strain evidence="2">cv. Victoria</strain>
        <tissue evidence="1">Leaf</tissue>
    </source>
</reference>
<dbReference type="AlphaFoldDB" id="A0A5J9U1V7"/>